<evidence type="ECO:0000313" key="4">
    <source>
        <dbReference type="Proteomes" id="UP000694570"/>
    </source>
</evidence>
<dbReference type="InterPro" id="IPR035300">
    <property type="entry name" value="L1_dsRBD"/>
</dbReference>
<evidence type="ECO:0000313" key="3">
    <source>
        <dbReference type="Ensembl" id="ENSSSCP00030032663.1"/>
    </source>
</evidence>
<organism evidence="3 4">
    <name type="scientific">Sus scrofa</name>
    <name type="common">Pig</name>
    <dbReference type="NCBI Taxonomy" id="9823"/>
    <lineage>
        <taxon>Eukaryota</taxon>
        <taxon>Metazoa</taxon>
        <taxon>Chordata</taxon>
        <taxon>Craniata</taxon>
        <taxon>Vertebrata</taxon>
        <taxon>Euteleostomi</taxon>
        <taxon>Mammalia</taxon>
        <taxon>Eutheria</taxon>
        <taxon>Laurasiatheria</taxon>
        <taxon>Artiodactyla</taxon>
        <taxon>Suina</taxon>
        <taxon>Suidae</taxon>
        <taxon>Sus</taxon>
    </lineage>
</organism>
<feature type="domain" description="L1 transposable element RRM" evidence="1">
    <location>
        <begin position="2"/>
        <end position="71"/>
    </location>
</feature>
<evidence type="ECO:0000259" key="2">
    <source>
        <dbReference type="Pfam" id="PF17490"/>
    </source>
</evidence>
<feature type="domain" description="L1 transposable element dsRBD-like" evidence="2">
    <location>
        <begin position="75"/>
        <end position="121"/>
    </location>
</feature>
<name>A0A8D1CBJ2_PIG</name>
<dbReference type="PANTHER" id="PTHR11505">
    <property type="entry name" value="L1 TRANSPOSABLE ELEMENT-RELATED"/>
    <property type="match status" value="1"/>
</dbReference>
<dbReference type="Gene3D" id="3.30.70.1820">
    <property type="entry name" value="L1 transposable element, RRM domain"/>
    <property type="match status" value="1"/>
</dbReference>
<dbReference type="InterPro" id="IPR042566">
    <property type="entry name" value="L1_C"/>
</dbReference>
<dbReference type="InterPro" id="IPR043636">
    <property type="entry name" value="L1_RRM_dom"/>
</dbReference>
<dbReference type="Ensembl" id="ENSSSCT00030071657.1">
    <property type="protein sequence ID" value="ENSSSCP00030032663.1"/>
    <property type="gene ID" value="ENSSSCG00030051449.1"/>
</dbReference>
<proteinExistence type="predicted"/>
<evidence type="ECO:0000259" key="1">
    <source>
        <dbReference type="Pfam" id="PF02994"/>
    </source>
</evidence>
<dbReference type="Gene3D" id="3.30.250.20">
    <property type="entry name" value="L1 transposable element, C-terminal domain"/>
    <property type="match status" value="1"/>
</dbReference>
<reference evidence="3" key="1">
    <citation type="submission" date="2025-08" db="UniProtKB">
        <authorList>
            <consortium name="Ensembl"/>
        </authorList>
    </citation>
    <scope>IDENTIFICATION</scope>
</reference>
<dbReference type="InterPro" id="IPR004244">
    <property type="entry name" value="Transposase_22"/>
</dbReference>
<protein>
    <submittedName>
        <fullName evidence="3">Uncharacterized protein</fullName>
    </submittedName>
</protein>
<dbReference type="Proteomes" id="UP000694570">
    <property type="component" value="Unplaced"/>
</dbReference>
<dbReference type="Pfam" id="PF02994">
    <property type="entry name" value="Transposase_22"/>
    <property type="match status" value="1"/>
</dbReference>
<accession>A0A8D1CBJ2</accession>
<dbReference type="Pfam" id="PF17490">
    <property type="entry name" value="Tnp_22_dsRBD"/>
    <property type="match status" value="1"/>
</dbReference>
<dbReference type="AlphaFoldDB" id="A0A8D1CBJ2"/>
<sequence>MAEKFPKLKKQTDFQVQEAWIVPNEMNPRDSHQCKFIIIKTAKFKAKERILKVAREKKRVRYKGTPIRLSAYFSAETLQARREWHNIFQILLGKNLQPRILYPARLSFRSEGEIKNFSDKEFPPNMAQWLKNPTRNHEVVGSIPDLAQCVKDLVLPRVVV</sequence>